<accession>A0AAF0D3K7</accession>
<dbReference type="Pfam" id="PF11419">
    <property type="entry name" value="DUF3194"/>
    <property type="match status" value="1"/>
</dbReference>
<dbReference type="Gene3D" id="3.30.300.100">
    <property type="entry name" value="MTH677-like"/>
    <property type="match status" value="1"/>
</dbReference>
<proteinExistence type="inferred from homology"/>
<dbReference type="InterPro" id="IPR035954">
    <property type="entry name" value="MTH677-like_sf"/>
</dbReference>
<evidence type="ECO:0000256" key="1">
    <source>
        <dbReference type="ARBA" id="ARBA00008515"/>
    </source>
</evidence>
<sequence>MKTITSDELADVISRVEENIRNYIESKINKKLINSLDILIDVELDETLEVNVEIELDAGSLSEKYQSLVEESVDLAHKMLEEELRG</sequence>
<name>A0AAF0D3K7_ODILC</name>
<protein>
    <submittedName>
        <fullName evidence="2">DUF3194 domain-containing protein</fullName>
    </submittedName>
</protein>
<dbReference type="KEGG" id="oyw:OdinLCB4_004495"/>
<evidence type="ECO:0000313" key="3">
    <source>
        <dbReference type="Proteomes" id="UP000186851"/>
    </source>
</evidence>
<dbReference type="SUPFAM" id="SSF110783">
    <property type="entry name" value="Hypothetical protein MTH677"/>
    <property type="match status" value="1"/>
</dbReference>
<dbReference type="AlphaFoldDB" id="A0AAF0D3K7"/>
<comment type="similarity">
    <text evidence="1">Belongs to the UPF0440 family.</text>
</comment>
<dbReference type="InterPro" id="IPR024502">
    <property type="entry name" value="DUF3194"/>
</dbReference>
<gene>
    <name evidence="2" type="ORF">OdinLCB4_004495</name>
</gene>
<reference evidence="2" key="2">
    <citation type="journal article" date="2022" name="Nat. Microbiol.">
        <title>A closed Candidatus Odinarchaeum chromosome exposes Asgard archaeal viruses.</title>
        <authorList>
            <person name="Tamarit D."/>
            <person name="Caceres E.F."/>
            <person name="Krupovic M."/>
            <person name="Nijland R."/>
            <person name="Eme L."/>
            <person name="Robinson N.P."/>
            <person name="Ettema T.J.G."/>
        </authorList>
    </citation>
    <scope>NUCLEOTIDE SEQUENCE</scope>
    <source>
        <strain evidence="2">LCB_4</strain>
    </source>
</reference>
<dbReference type="EMBL" id="CP091871">
    <property type="protein sequence ID" value="WEU41069.1"/>
    <property type="molecule type" value="Genomic_DNA"/>
</dbReference>
<organism evidence="2 3">
    <name type="scientific">Odinarchaeota yellowstonii (strain LCB_4)</name>
    <dbReference type="NCBI Taxonomy" id="1841599"/>
    <lineage>
        <taxon>Archaea</taxon>
        <taxon>Promethearchaeati</taxon>
        <taxon>Candidatus Odinarchaeota</taxon>
        <taxon>Candidatus Odinarchaeia</taxon>
        <taxon>Candidatus Odinarchaeales</taxon>
        <taxon>Candidatus Odinarchaeaceae</taxon>
        <taxon>Candidatus Odinarchaeum</taxon>
    </lineage>
</organism>
<evidence type="ECO:0000313" key="2">
    <source>
        <dbReference type="EMBL" id="WEU41069.1"/>
    </source>
</evidence>
<reference evidence="2" key="1">
    <citation type="journal article" date="2017" name="Nature">
        <title>Asgard archaea illuminate the origin of eukaryotic cellular complexity.</title>
        <authorList>
            <person name="Zaremba-Niedzwiedzka K."/>
            <person name="Caceres E.F."/>
            <person name="Saw J.H."/>
            <person name="Backstrom D."/>
            <person name="Juzokaite L."/>
            <person name="Vancaester E."/>
            <person name="Seitz K.W."/>
            <person name="Anantharaman K."/>
            <person name="Starnawski P."/>
            <person name="Kjeldsen K.U."/>
            <person name="Scott M.B."/>
            <person name="Nunoura T."/>
            <person name="Banfield J.F."/>
            <person name="Schramm A."/>
            <person name="Baker B.J."/>
            <person name="Spang A."/>
            <person name="Ettema T.J.G."/>
        </authorList>
    </citation>
    <scope>NUCLEOTIDE SEQUENCE</scope>
    <source>
        <strain evidence="2">LCB_4</strain>
    </source>
</reference>
<dbReference type="Proteomes" id="UP000186851">
    <property type="component" value="Chromosome"/>
</dbReference>